<feature type="region of interest" description="Disordered" evidence="2">
    <location>
        <begin position="260"/>
        <end position="279"/>
    </location>
</feature>
<keyword evidence="1" id="KW-0175">Coiled coil</keyword>
<dbReference type="EMBL" id="LNXY01000031">
    <property type="protein sequence ID" value="KTC84697.1"/>
    <property type="molecule type" value="Genomic_DNA"/>
</dbReference>
<comment type="caution">
    <text evidence="3">The sequence shown here is derived from an EMBL/GenBank/DDBJ whole genome shotgun (WGS) entry which is preliminary data.</text>
</comment>
<feature type="compositionally biased region" description="Basic and acidic residues" evidence="2">
    <location>
        <begin position="456"/>
        <end position="474"/>
    </location>
</feature>
<proteinExistence type="predicted"/>
<accession>A0A0W0SN98</accession>
<name>A0A0W0SN98_9GAMM</name>
<dbReference type="OrthoDB" id="10008208at2"/>
<dbReference type="RefSeq" id="WP_058497124.1">
    <property type="nucleotide sequence ID" value="NZ_CAAAIU010000004.1"/>
</dbReference>
<organism evidence="3 4">
    <name type="scientific">Legionella drozanskii LLAP-1</name>
    <dbReference type="NCBI Taxonomy" id="1212489"/>
    <lineage>
        <taxon>Bacteria</taxon>
        <taxon>Pseudomonadati</taxon>
        <taxon>Pseudomonadota</taxon>
        <taxon>Gammaproteobacteria</taxon>
        <taxon>Legionellales</taxon>
        <taxon>Legionellaceae</taxon>
        <taxon>Legionella</taxon>
    </lineage>
</organism>
<sequence length="1292" mass="146059">MKEKVLINLKELKVLAEAAENNAQIIELRETIEALIGELPEVKDEKDLAKFNLMDNPIALRLKLLNELDEASSTIRSFQQVLYKNEDRSSAQRYLENISEYVSKTTAIDALDELTKIQSEFYSATRTIQLSLIQSMIQHLTDNTEQSITTTAPEPEKTSVSKTAQPSQTSATGKGQSGWTGWTSNLVTKMTSLASETKTKITDFTAEKINSRLSQASYLEQLKKQIKDLGDNEDLTLSSSTMLSLLKQYQNYAPNLDVWPTPPEFKEKPGGKKERKKSRFPIIVERNARELSQEAQEELLQFSELPQKYCEEFNKAGISEKTRLEFKRLSSFLSDESTKEFKVAGISVQTLEELKKGTLSRNAISEFEKINVSEEALIALLAWTRIERFQKLGILKKDLHDLTTIDEEALKSQGITVSPKALSELHQSKLSLIARKQLESLKSNFDIGETILQQQSEERKARRKNASVEEKIEQSSEETQVVQELLRELGISDESIALQEAEKKTEQSYEERLLSYQKSRASQETLSELQNTNLSLETIQEFERAGISSETLAKIQRAESFQLSELNDLALKELGKPKLSKKTIDELQQRKTPAELREQKDELDRKIERRLGDLKGLFNFAIAREMSLGKALDNPLISAQLNIIKDLKEHVNRLEVLKTENLGSDALQAINDSLKDSLEKVIAATNLINEQLKDLAEEDETKESEEHPHQQASELTRSSDSDNDNDKDDAENKLQNEIRLAFSQFATTRAILEDVLAQTSKIKKEPSKQPEDSAFQVIKEVGKEIGSKVKSSITTLFETKEDSKIESKSSETMVDSEFSENIALKNQLELTRTKLSNNSVFMECLKKYDGLLTEFVEITDKKEKTLKWLASKDAISQINDSERRKQQTTAIELANKQLEEVKASLNETVGTLNRLIDEANTERLQIINTEEREIYSLLKKLEVLTQQTSLSVYKDIIAKINMTIPFDFVQIEKEVNEIVATFPNLSETRIRFKAENQKEKLNQYILSFETQITKVNQNFLLTWDAAKSQLTILKNSQTELSLAQIKAKNPSIEDNVAQALAKEMALNAVEDLSKRLDALNPIEESRDKLNVCYTLDNDELKTVYEEINARQLVIPGKFEMVKSRAESQEVGIVRKMMKIAAEKLPQSGSEVSINILKNIGEALKKQLDAYLTLDTGDETTQEKFISSCITNICDELTEEKLMQLSQLNTVETFLMETIHSLMVALSDLAQFLRIPVSPPKSSFSAQFFASPVEKDIAEAAKEAHSKLTKLQGTVAAHIPQEDNQPRNGTAAT</sequence>
<gene>
    <name evidence="3" type="ORF">Ldro_2861</name>
</gene>
<protein>
    <submittedName>
        <fullName evidence="3">Uncharacterized protein</fullName>
    </submittedName>
</protein>
<evidence type="ECO:0000313" key="4">
    <source>
        <dbReference type="Proteomes" id="UP000054736"/>
    </source>
</evidence>
<dbReference type="Proteomes" id="UP000054736">
    <property type="component" value="Unassembled WGS sequence"/>
</dbReference>
<feature type="compositionally biased region" description="Polar residues" evidence="2">
    <location>
        <begin position="160"/>
        <end position="179"/>
    </location>
</feature>
<feature type="region of interest" description="Disordered" evidence="2">
    <location>
        <begin position="149"/>
        <end position="179"/>
    </location>
</feature>
<keyword evidence="4" id="KW-1185">Reference proteome</keyword>
<reference evidence="3 4" key="1">
    <citation type="submission" date="2015-11" db="EMBL/GenBank/DDBJ databases">
        <title>Genomic analysis of 38 Legionella species identifies large and diverse effector repertoires.</title>
        <authorList>
            <person name="Burstein D."/>
            <person name="Amaro F."/>
            <person name="Zusman T."/>
            <person name="Lifshitz Z."/>
            <person name="Cohen O."/>
            <person name="Gilbert J.A."/>
            <person name="Pupko T."/>
            <person name="Shuman H.A."/>
            <person name="Segal G."/>
        </authorList>
    </citation>
    <scope>NUCLEOTIDE SEQUENCE [LARGE SCALE GENOMIC DNA]</scope>
    <source>
        <strain evidence="3 4">ATCC 700990</strain>
    </source>
</reference>
<evidence type="ECO:0000256" key="2">
    <source>
        <dbReference type="SAM" id="MobiDB-lite"/>
    </source>
</evidence>
<feature type="region of interest" description="Disordered" evidence="2">
    <location>
        <begin position="456"/>
        <end position="475"/>
    </location>
</feature>
<evidence type="ECO:0000313" key="3">
    <source>
        <dbReference type="EMBL" id="KTC84697.1"/>
    </source>
</evidence>
<feature type="coiled-coil region" evidence="1">
    <location>
        <begin position="2"/>
        <end position="45"/>
    </location>
</feature>
<feature type="coiled-coil region" evidence="1">
    <location>
        <begin position="884"/>
        <end position="947"/>
    </location>
</feature>
<feature type="region of interest" description="Disordered" evidence="2">
    <location>
        <begin position="696"/>
        <end position="729"/>
    </location>
</feature>
<dbReference type="PATRIC" id="fig|1212489.4.peg.3015"/>
<evidence type="ECO:0000256" key="1">
    <source>
        <dbReference type="SAM" id="Coils"/>
    </source>
</evidence>